<organism evidence="24 25">
    <name type="scientific">Jaapia argillacea MUCL 33604</name>
    <dbReference type="NCBI Taxonomy" id="933084"/>
    <lineage>
        <taxon>Eukaryota</taxon>
        <taxon>Fungi</taxon>
        <taxon>Dikarya</taxon>
        <taxon>Basidiomycota</taxon>
        <taxon>Agaricomycotina</taxon>
        <taxon>Agaricomycetes</taxon>
        <taxon>Agaricomycetidae</taxon>
        <taxon>Jaapiales</taxon>
        <taxon>Jaapiaceae</taxon>
        <taxon>Jaapia</taxon>
    </lineage>
</organism>
<dbReference type="InterPro" id="IPR037160">
    <property type="entry name" value="DNA_Pol_thumb_sf"/>
</dbReference>
<evidence type="ECO:0000256" key="15">
    <source>
        <dbReference type="ARBA" id="ARBA00023125"/>
    </source>
</evidence>
<sequence length="695" mass="76810">MPFKRPAPPEHANSSSSTPEPSPKHLKYSTDSSTSARPLKGVKIYIVQVKLDGSVISELFHLVESSGAKLCSHAEEADVVITAIGMRKRLERHLKWTDAQERALVTPEWLRDSVKNGREMPCGDYAALSDLHDQTVENCPQAPPAPASPSVSSSHPTSTSPSQNHLPPGAHLPSPPSSPGNSSLGHNIGPLDKYFHTQSQSSSSGQAGPSYTQNVGPLDQYFHPQHHPKFSVAATKQSLHPEASTSFNVDPTSSIPSYLLPPNPPIPTNLKKLDHKIKYSCCRASPLICPNQKLCDELNIVRKSREVEGEMRSALSYERAISMIKAYPRRITSIAQVNGLPYIGTKLTTMVEEFLNTDKIEEARTIASSPRFASLSTFTSIYGIGPQTARSLYAAGLRTLEDLEKWYDVQPAGPMHDSPSKGGEGSVISHPRGHGFELAGGIVKVGSDQRKGRRGIGKGKGKSEDVEEGREVTHEGWLKVALGLRAELELKIHRNEVEEIGRVVMNELDQVQSGCVSTVVGGYRRGKPMSNDVDIVFTHPDREKVKGLCGKFVERLYARGLVTHVMHLSGFHEHNALRTGHWDSLEKALTVFILPSDSEFAANQPDGKRRGVRRRLDLIFAMPEVYWTAVLGWTGSIMFQRDIRQWAKDKKGMKFDSSGMTRRHDSKLLFPKTEKEIFDLLDLEWIDPTLRNADA</sequence>
<dbReference type="Gene3D" id="1.10.150.110">
    <property type="entry name" value="DNA polymerase beta, N-terminal domain-like"/>
    <property type="match status" value="1"/>
</dbReference>
<dbReference type="STRING" id="933084.A0A067PKB3"/>
<evidence type="ECO:0000256" key="21">
    <source>
        <dbReference type="PIRSR" id="PIRSR000817-1"/>
    </source>
</evidence>
<feature type="binding site" evidence="21">
    <location>
        <position position="532"/>
    </location>
    <ligand>
        <name>Mg(2+)</name>
        <dbReference type="ChEBI" id="CHEBI:18420"/>
    </ligand>
</feature>
<dbReference type="PANTHER" id="PTHR11276">
    <property type="entry name" value="DNA POLYMERASE TYPE-X FAMILY MEMBER"/>
    <property type="match status" value="1"/>
</dbReference>
<keyword evidence="9 20" id="KW-0548">Nucleotidyltransferase</keyword>
<dbReference type="PRINTS" id="PR00869">
    <property type="entry name" value="DNAPOLX"/>
</dbReference>
<keyword evidence="18 20" id="KW-0539">Nucleus</keyword>
<dbReference type="InterPro" id="IPR028207">
    <property type="entry name" value="DNA_pol_B_palm_palm"/>
</dbReference>
<keyword evidence="7" id="KW-0237">DNA synthesis</keyword>
<feature type="compositionally biased region" description="Basic residues" evidence="22">
    <location>
        <begin position="451"/>
        <end position="460"/>
    </location>
</feature>
<evidence type="ECO:0000256" key="14">
    <source>
        <dbReference type="ARBA" id="ARBA00022932"/>
    </source>
</evidence>
<keyword evidence="13 20" id="KW-0460">Magnesium</keyword>
<feature type="compositionally biased region" description="Low complexity" evidence="22">
    <location>
        <begin position="148"/>
        <end position="163"/>
    </location>
</feature>
<dbReference type="InterPro" id="IPR018944">
    <property type="entry name" value="DNA_pol_lambd_fingers_domain"/>
</dbReference>
<accession>A0A067PKB3</accession>
<dbReference type="InterPro" id="IPR043519">
    <property type="entry name" value="NT_sf"/>
</dbReference>
<dbReference type="GO" id="GO:0006303">
    <property type="term" value="P:double-strand break repair via nonhomologous end joining"/>
    <property type="evidence" value="ECO:0007669"/>
    <property type="project" value="TreeGrafter"/>
</dbReference>
<gene>
    <name evidence="24" type="ORF">JAAARDRAFT_37797</name>
</gene>
<comment type="catalytic activity">
    <reaction evidence="19">
        <text>DNA(n) + a 2'-deoxyribonucleoside 5'-triphosphate = DNA(n+1) + diphosphate</text>
        <dbReference type="Rhea" id="RHEA:22508"/>
        <dbReference type="Rhea" id="RHEA-COMP:17339"/>
        <dbReference type="Rhea" id="RHEA-COMP:17340"/>
        <dbReference type="ChEBI" id="CHEBI:33019"/>
        <dbReference type="ChEBI" id="CHEBI:61560"/>
        <dbReference type="ChEBI" id="CHEBI:173112"/>
        <dbReference type="EC" id="2.7.7.7"/>
    </reaction>
</comment>
<dbReference type="InterPro" id="IPR001726">
    <property type="entry name" value="TdT/Mu"/>
</dbReference>
<evidence type="ECO:0000256" key="18">
    <source>
        <dbReference type="ARBA" id="ARBA00023242"/>
    </source>
</evidence>
<protein>
    <recommendedName>
        <fullName evidence="6">DNA polymerase lambda</fullName>
        <ecNumber evidence="5">2.7.7.7</ecNumber>
    </recommendedName>
</protein>
<dbReference type="InterPro" id="IPR010996">
    <property type="entry name" value="HHH_MUS81"/>
</dbReference>
<dbReference type="GO" id="GO:0046872">
    <property type="term" value="F:metal ion binding"/>
    <property type="evidence" value="ECO:0007669"/>
    <property type="project" value="UniProtKB-UniRule"/>
</dbReference>
<evidence type="ECO:0000256" key="3">
    <source>
        <dbReference type="ARBA" id="ARBA00004123"/>
    </source>
</evidence>
<dbReference type="InterPro" id="IPR022312">
    <property type="entry name" value="DNA_pol_X"/>
</dbReference>
<dbReference type="PROSITE" id="PS50172">
    <property type="entry name" value="BRCT"/>
    <property type="match status" value="1"/>
</dbReference>
<feature type="region of interest" description="Disordered" evidence="22">
    <location>
        <begin position="136"/>
        <end position="224"/>
    </location>
</feature>
<evidence type="ECO:0000259" key="23">
    <source>
        <dbReference type="PROSITE" id="PS50172"/>
    </source>
</evidence>
<keyword evidence="15" id="KW-0238">DNA-binding</keyword>
<dbReference type="SMART" id="SM00483">
    <property type="entry name" value="POLXc"/>
    <property type="match status" value="1"/>
</dbReference>
<dbReference type="InterPro" id="IPR029398">
    <property type="entry name" value="PolB_thumb"/>
</dbReference>
<dbReference type="SUPFAM" id="SSF52113">
    <property type="entry name" value="BRCT domain"/>
    <property type="match status" value="1"/>
</dbReference>
<evidence type="ECO:0000256" key="5">
    <source>
        <dbReference type="ARBA" id="ARBA00012417"/>
    </source>
</evidence>
<dbReference type="Gene3D" id="3.30.210.10">
    <property type="entry name" value="DNA polymerase, thumb domain"/>
    <property type="match status" value="1"/>
</dbReference>
<dbReference type="HOGENOM" id="CLU_008698_5_0_1"/>
<feature type="region of interest" description="Disordered" evidence="22">
    <location>
        <begin position="1"/>
        <end position="34"/>
    </location>
</feature>
<keyword evidence="10" id="KW-0235">DNA replication</keyword>
<dbReference type="GO" id="GO:0006260">
    <property type="term" value="P:DNA replication"/>
    <property type="evidence" value="ECO:0007669"/>
    <property type="project" value="UniProtKB-KW"/>
</dbReference>
<dbReference type="PIRSF" id="PIRSF000817">
    <property type="entry name" value="DNA_NT"/>
    <property type="match status" value="1"/>
</dbReference>
<evidence type="ECO:0000256" key="10">
    <source>
        <dbReference type="ARBA" id="ARBA00022705"/>
    </source>
</evidence>
<comment type="similarity">
    <text evidence="4 20">Belongs to the DNA polymerase type-X family.</text>
</comment>
<keyword evidence="11 20" id="KW-0479">Metal-binding</keyword>
<evidence type="ECO:0000256" key="13">
    <source>
        <dbReference type="ARBA" id="ARBA00022842"/>
    </source>
</evidence>
<feature type="binding site" evidence="21">
    <location>
        <position position="617"/>
    </location>
    <ligand>
        <name>Mg(2+)</name>
        <dbReference type="ChEBI" id="CHEBI:18420"/>
    </ligand>
</feature>
<evidence type="ECO:0000313" key="24">
    <source>
        <dbReference type="EMBL" id="KDQ55259.1"/>
    </source>
</evidence>
<evidence type="ECO:0000256" key="7">
    <source>
        <dbReference type="ARBA" id="ARBA00022634"/>
    </source>
</evidence>
<evidence type="ECO:0000256" key="6">
    <source>
        <dbReference type="ARBA" id="ARBA00016513"/>
    </source>
</evidence>
<comment type="cofactor">
    <cofactor evidence="1">
        <name>Mn(2+)</name>
        <dbReference type="ChEBI" id="CHEBI:29035"/>
    </cofactor>
</comment>
<evidence type="ECO:0000313" key="25">
    <source>
        <dbReference type="Proteomes" id="UP000027265"/>
    </source>
</evidence>
<dbReference type="Pfam" id="PF14792">
    <property type="entry name" value="DNA_pol_B_palm"/>
    <property type="match status" value="1"/>
</dbReference>
<dbReference type="Pfam" id="PF14716">
    <property type="entry name" value="HHH_8"/>
    <property type="match status" value="1"/>
</dbReference>
<dbReference type="InterPro" id="IPR002008">
    <property type="entry name" value="DNA_pol_X_beta-like"/>
</dbReference>
<dbReference type="OrthoDB" id="205514at2759"/>
<feature type="region of interest" description="Disordered" evidence="22">
    <location>
        <begin position="449"/>
        <end position="468"/>
    </location>
</feature>
<dbReference type="Gene3D" id="3.30.460.10">
    <property type="entry name" value="Beta Polymerase, domain 2"/>
    <property type="match status" value="1"/>
</dbReference>
<dbReference type="GO" id="GO:0016829">
    <property type="term" value="F:lyase activity"/>
    <property type="evidence" value="ECO:0007669"/>
    <property type="project" value="UniProtKB-KW"/>
</dbReference>
<dbReference type="SUPFAM" id="SSF47802">
    <property type="entry name" value="DNA polymerase beta, N-terminal domain-like"/>
    <property type="match status" value="1"/>
</dbReference>
<dbReference type="InterPro" id="IPR036420">
    <property type="entry name" value="BRCT_dom_sf"/>
</dbReference>
<evidence type="ECO:0000256" key="2">
    <source>
        <dbReference type="ARBA" id="ARBA00001946"/>
    </source>
</evidence>
<dbReference type="Pfam" id="PF14791">
    <property type="entry name" value="DNA_pol_B_thumb"/>
    <property type="match status" value="1"/>
</dbReference>
<dbReference type="Proteomes" id="UP000027265">
    <property type="component" value="Unassembled WGS sequence"/>
</dbReference>
<keyword evidence="17" id="KW-0456">Lyase</keyword>
<dbReference type="GO" id="GO:0003887">
    <property type="term" value="F:DNA-directed DNA polymerase activity"/>
    <property type="evidence" value="ECO:0007669"/>
    <property type="project" value="UniProtKB-UniRule"/>
</dbReference>
<dbReference type="InterPro" id="IPR002054">
    <property type="entry name" value="DNA-dir_DNA_pol_X"/>
</dbReference>
<dbReference type="SUPFAM" id="SSF81585">
    <property type="entry name" value="PsbU/PolX domain-like"/>
    <property type="match status" value="1"/>
</dbReference>
<proteinExistence type="inferred from homology"/>
<keyword evidence="12" id="KW-0227">DNA damage</keyword>
<dbReference type="PANTHER" id="PTHR11276:SF28">
    <property type="entry name" value="DNA POLYMERASE LAMBDA"/>
    <property type="match status" value="1"/>
</dbReference>
<keyword evidence="25" id="KW-1185">Reference proteome</keyword>
<dbReference type="InterPro" id="IPR001357">
    <property type="entry name" value="BRCT_dom"/>
</dbReference>
<dbReference type="InterPro" id="IPR019843">
    <property type="entry name" value="DNA_pol-X_BS"/>
</dbReference>
<dbReference type="InParanoid" id="A0A067PKB3"/>
<dbReference type="InterPro" id="IPR027421">
    <property type="entry name" value="DNA_pol_lamdba_lyase_dom_sf"/>
</dbReference>
<evidence type="ECO:0000256" key="16">
    <source>
        <dbReference type="ARBA" id="ARBA00023204"/>
    </source>
</evidence>
<feature type="domain" description="BRCT" evidence="23">
    <location>
        <begin position="34"/>
        <end position="127"/>
    </location>
</feature>
<keyword evidence="14" id="KW-0239">DNA-directed DNA polymerase</keyword>
<dbReference type="PROSITE" id="PS00522">
    <property type="entry name" value="DNA_POLYMERASE_X"/>
    <property type="match status" value="1"/>
</dbReference>
<evidence type="ECO:0000256" key="9">
    <source>
        <dbReference type="ARBA" id="ARBA00022695"/>
    </source>
</evidence>
<dbReference type="Gene3D" id="3.40.50.10190">
    <property type="entry name" value="BRCT domain"/>
    <property type="match status" value="1"/>
</dbReference>
<evidence type="ECO:0000256" key="17">
    <source>
        <dbReference type="ARBA" id="ARBA00023239"/>
    </source>
</evidence>
<evidence type="ECO:0000256" key="11">
    <source>
        <dbReference type="ARBA" id="ARBA00022723"/>
    </source>
</evidence>
<dbReference type="Pfam" id="PF10391">
    <property type="entry name" value="DNA_pol_lambd_f"/>
    <property type="match status" value="1"/>
</dbReference>
<dbReference type="PRINTS" id="PR00870">
    <property type="entry name" value="DNAPOLXBETA"/>
</dbReference>
<evidence type="ECO:0000256" key="12">
    <source>
        <dbReference type="ARBA" id="ARBA00022763"/>
    </source>
</evidence>
<dbReference type="FunCoup" id="A0A067PKB3">
    <property type="interactions" value="192"/>
</dbReference>
<feature type="compositionally biased region" description="Polar residues" evidence="22">
    <location>
        <begin position="205"/>
        <end position="215"/>
    </location>
</feature>
<evidence type="ECO:0000256" key="4">
    <source>
        <dbReference type="ARBA" id="ARBA00008323"/>
    </source>
</evidence>
<dbReference type="GO" id="GO:0003677">
    <property type="term" value="F:DNA binding"/>
    <property type="evidence" value="ECO:0007669"/>
    <property type="project" value="UniProtKB-UniRule"/>
</dbReference>
<reference evidence="25" key="1">
    <citation type="journal article" date="2014" name="Proc. Natl. Acad. Sci. U.S.A.">
        <title>Extensive sampling of basidiomycete genomes demonstrates inadequacy of the white-rot/brown-rot paradigm for wood decay fungi.</title>
        <authorList>
            <person name="Riley R."/>
            <person name="Salamov A.A."/>
            <person name="Brown D.W."/>
            <person name="Nagy L.G."/>
            <person name="Floudas D."/>
            <person name="Held B.W."/>
            <person name="Levasseur A."/>
            <person name="Lombard V."/>
            <person name="Morin E."/>
            <person name="Otillar R."/>
            <person name="Lindquist E.A."/>
            <person name="Sun H."/>
            <person name="LaButti K.M."/>
            <person name="Schmutz J."/>
            <person name="Jabbour D."/>
            <person name="Luo H."/>
            <person name="Baker S.E."/>
            <person name="Pisabarro A.G."/>
            <person name="Walton J.D."/>
            <person name="Blanchette R.A."/>
            <person name="Henrissat B."/>
            <person name="Martin F."/>
            <person name="Cullen D."/>
            <person name="Hibbett D.S."/>
            <person name="Grigoriev I.V."/>
        </authorList>
    </citation>
    <scope>NUCLEOTIDE SEQUENCE [LARGE SCALE GENOMIC DNA]</scope>
    <source>
        <strain evidence="25">MUCL 33604</strain>
    </source>
</reference>
<keyword evidence="8 20" id="KW-0808">Transferase</keyword>
<dbReference type="Gene3D" id="1.10.150.20">
    <property type="entry name" value="5' to 3' exonuclease, C-terminal subdomain"/>
    <property type="match status" value="1"/>
</dbReference>
<name>A0A067PKB3_9AGAM</name>
<comment type="cofactor">
    <cofactor evidence="2 21">
        <name>Mg(2+)</name>
        <dbReference type="ChEBI" id="CHEBI:18420"/>
    </cofactor>
</comment>
<feature type="binding site" evidence="21">
    <location>
        <position position="534"/>
    </location>
    <ligand>
        <name>Mg(2+)</name>
        <dbReference type="ChEBI" id="CHEBI:18420"/>
    </ligand>
</feature>
<evidence type="ECO:0000256" key="19">
    <source>
        <dbReference type="ARBA" id="ARBA00049244"/>
    </source>
</evidence>
<evidence type="ECO:0000256" key="8">
    <source>
        <dbReference type="ARBA" id="ARBA00022679"/>
    </source>
</evidence>
<dbReference type="EC" id="2.7.7.7" evidence="5"/>
<evidence type="ECO:0000256" key="1">
    <source>
        <dbReference type="ARBA" id="ARBA00001936"/>
    </source>
</evidence>
<dbReference type="SUPFAM" id="SSF81301">
    <property type="entry name" value="Nucleotidyltransferase"/>
    <property type="match status" value="1"/>
</dbReference>
<dbReference type="FunFam" id="3.30.210.10:FF:000005">
    <property type="entry name" value="DNA polymerase IV"/>
    <property type="match status" value="1"/>
</dbReference>
<comment type="subcellular location">
    <subcellularLocation>
        <location evidence="3 20">Nucleus</location>
    </subcellularLocation>
</comment>
<dbReference type="EMBL" id="KL197726">
    <property type="protein sequence ID" value="KDQ55259.1"/>
    <property type="molecule type" value="Genomic_DNA"/>
</dbReference>
<evidence type="ECO:0000256" key="22">
    <source>
        <dbReference type="SAM" id="MobiDB-lite"/>
    </source>
</evidence>
<dbReference type="GO" id="GO:0005634">
    <property type="term" value="C:nucleus"/>
    <property type="evidence" value="ECO:0007669"/>
    <property type="project" value="UniProtKB-SubCell"/>
</dbReference>
<evidence type="ECO:0000256" key="20">
    <source>
        <dbReference type="PIRNR" id="PIRNR000817"/>
    </source>
</evidence>
<keyword evidence="16" id="KW-0234">DNA repair</keyword>
<dbReference type="AlphaFoldDB" id="A0A067PKB3"/>
<dbReference type="CDD" id="cd00141">
    <property type="entry name" value="NT_POLXc"/>
    <property type="match status" value="1"/>
</dbReference>